<dbReference type="SMART" id="SM00028">
    <property type="entry name" value="TPR"/>
    <property type="match status" value="6"/>
</dbReference>
<evidence type="ECO:0000256" key="5">
    <source>
        <dbReference type="PROSITE-ProRule" id="PRU00339"/>
    </source>
</evidence>
<name>A0A918LJF6_9PSEU</name>
<keyword evidence="3 6" id="KW-0238">DNA-binding</keyword>
<dbReference type="Gene3D" id="1.10.10.10">
    <property type="entry name" value="Winged helix-like DNA-binding domain superfamily/Winged helix DNA-binding domain"/>
    <property type="match status" value="1"/>
</dbReference>
<dbReference type="SUPFAM" id="SSF46894">
    <property type="entry name" value="C-terminal effector domain of the bipartite response regulators"/>
    <property type="match status" value="1"/>
</dbReference>
<dbReference type="SMART" id="SM01043">
    <property type="entry name" value="BTAD"/>
    <property type="match status" value="1"/>
</dbReference>
<dbReference type="InterPro" id="IPR019734">
    <property type="entry name" value="TPR_rpt"/>
</dbReference>
<feature type="domain" description="OmpR/PhoB-type" evidence="7">
    <location>
        <begin position="1"/>
        <end position="93"/>
    </location>
</feature>
<feature type="repeat" description="TPR" evidence="5">
    <location>
        <begin position="702"/>
        <end position="735"/>
    </location>
</feature>
<dbReference type="GO" id="GO:0006355">
    <property type="term" value="P:regulation of DNA-templated transcription"/>
    <property type="evidence" value="ECO:0007669"/>
    <property type="project" value="InterPro"/>
</dbReference>
<dbReference type="Pfam" id="PF03704">
    <property type="entry name" value="BTAD"/>
    <property type="match status" value="1"/>
</dbReference>
<keyword evidence="2" id="KW-0805">Transcription regulation</keyword>
<gene>
    <name evidence="8" type="ORF">GCM10010171_63720</name>
</gene>
<dbReference type="InterPro" id="IPR027417">
    <property type="entry name" value="P-loop_NTPase"/>
</dbReference>
<dbReference type="AlphaFoldDB" id="A0A918LJF6"/>
<reference evidence="8" key="1">
    <citation type="journal article" date="2014" name="Int. J. Syst. Evol. Microbiol.">
        <title>Complete genome sequence of Corynebacterium casei LMG S-19264T (=DSM 44701T), isolated from a smear-ripened cheese.</title>
        <authorList>
            <consortium name="US DOE Joint Genome Institute (JGI-PGF)"/>
            <person name="Walter F."/>
            <person name="Albersmeier A."/>
            <person name="Kalinowski J."/>
            <person name="Ruckert C."/>
        </authorList>
    </citation>
    <scope>NUCLEOTIDE SEQUENCE</scope>
    <source>
        <strain evidence="8">JCM 3276</strain>
    </source>
</reference>
<dbReference type="PROSITE" id="PS51755">
    <property type="entry name" value="OMPR_PHOB"/>
    <property type="match status" value="1"/>
</dbReference>
<evidence type="ECO:0000256" key="6">
    <source>
        <dbReference type="PROSITE-ProRule" id="PRU01091"/>
    </source>
</evidence>
<dbReference type="Gene3D" id="1.25.40.10">
    <property type="entry name" value="Tetratricopeptide repeat domain"/>
    <property type="match status" value="3"/>
</dbReference>
<dbReference type="SUPFAM" id="SSF52540">
    <property type="entry name" value="P-loop containing nucleoside triphosphate hydrolases"/>
    <property type="match status" value="1"/>
</dbReference>
<dbReference type="SMART" id="SM00862">
    <property type="entry name" value="Trans_reg_C"/>
    <property type="match status" value="1"/>
</dbReference>
<dbReference type="PROSITE" id="PS50005">
    <property type="entry name" value="TPR"/>
    <property type="match status" value="3"/>
</dbReference>
<reference evidence="8" key="2">
    <citation type="submission" date="2020-09" db="EMBL/GenBank/DDBJ databases">
        <authorList>
            <person name="Sun Q."/>
            <person name="Ohkuma M."/>
        </authorList>
    </citation>
    <scope>NUCLEOTIDE SEQUENCE</scope>
    <source>
        <strain evidence="8">JCM 3276</strain>
    </source>
</reference>
<dbReference type="Pfam" id="PF13176">
    <property type="entry name" value="TPR_7"/>
    <property type="match status" value="1"/>
</dbReference>
<dbReference type="SUPFAM" id="SSF48452">
    <property type="entry name" value="TPR-like"/>
    <property type="match status" value="3"/>
</dbReference>
<dbReference type="PANTHER" id="PTHR35807">
    <property type="entry name" value="TRANSCRIPTIONAL REGULATOR REDD-RELATED"/>
    <property type="match status" value="1"/>
</dbReference>
<dbReference type="GO" id="GO:0043531">
    <property type="term" value="F:ADP binding"/>
    <property type="evidence" value="ECO:0007669"/>
    <property type="project" value="InterPro"/>
</dbReference>
<keyword evidence="5" id="KW-0802">TPR repeat</keyword>
<dbReference type="GO" id="GO:0003677">
    <property type="term" value="F:DNA binding"/>
    <property type="evidence" value="ECO:0007669"/>
    <property type="project" value="UniProtKB-UniRule"/>
</dbReference>
<protein>
    <submittedName>
        <fullName evidence="8">SARP family transcriptional regulator</fullName>
    </submittedName>
</protein>
<evidence type="ECO:0000313" key="8">
    <source>
        <dbReference type="EMBL" id="GGS60077.1"/>
    </source>
</evidence>
<dbReference type="InterPro" id="IPR016032">
    <property type="entry name" value="Sig_transdc_resp-reg_C-effctor"/>
</dbReference>
<accession>A0A918LJF6</accession>
<dbReference type="GO" id="GO:0000160">
    <property type="term" value="P:phosphorelay signal transduction system"/>
    <property type="evidence" value="ECO:0007669"/>
    <property type="project" value="InterPro"/>
</dbReference>
<evidence type="ECO:0000256" key="4">
    <source>
        <dbReference type="ARBA" id="ARBA00023163"/>
    </source>
</evidence>
<feature type="repeat" description="TPR" evidence="5">
    <location>
        <begin position="862"/>
        <end position="895"/>
    </location>
</feature>
<keyword evidence="9" id="KW-1185">Reference proteome</keyword>
<dbReference type="InterPro" id="IPR051677">
    <property type="entry name" value="AfsR-DnrI-RedD_regulator"/>
</dbReference>
<feature type="DNA-binding region" description="OmpR/PhoB-type" evidence="6">
    <location>
        <begin position="1"/>
        <end position="93"/>
    </location>
</feature>
<dbReference type="CDD" id="cd15831">
    <property type="entry name" value="BTAD"/>
    <property type="match status" value="1"/>
</dbReference>
<dbReference type="Pfam" id="PF13424">
    <property type="entry name" value="TPR_12"/>
    <property type="match status" value="2"/>
</dbReference>
<evidence type="ECO:0000259" key="7">
    <source>
        <dbReference type="PROSITE" id="PS51755"/>
    </source>
</evidence>
<keyword evidence="4" id="KW-0804">Transcription</keyword>
<dbReference type="PRINTS" id="PR00364">
    <property type="entry name" value="DISEASERSIST"/>
</dbReference>
<dbReference type="InterPro" id="IPR001867">
    <property type="entry name" value="OmpR/PhoB-type_DNA-bd"/>
</dbReference>
<proteinExistence type="inferred from homology"/>
<dbReference type="Proteomes" id="UP000660680">
    <property type="component" value="Unassembled WGS sequence"/>
</dbReference>
<evidence type="ECO:0000313" key="9">
    <source>
        <dbReference type="Proteomes" id="UP000660680"/>
    </source>
</evidence>
<dbReference type="EMBL" id="BMRB01000012">
    <property type="protein sequence ID" value="GGS60077.1"/>
    <property type="molecule type" value="Genomic_DNA"/>
</dbReference>
<dbReference type="InterPro" id="IPR005158">
    <property type="entry name" value="BTAD"/>
</dbReference>
<feature type="repeat" description="TPR" evidence="5">
    <location>
        <begin position="782"/>
        <end position="815"/>
    </location>
</feature>
<dbReference type="PANTHER" id="PTHR35807:SF1">
    <property type="entry name" value="TRANSCRIPTIONAL REGULATOR REDD"/>
    <property type="match status" value="1"/>
</dbReference>
<comment type="similarity">
    <text evidence="1">Belongs to the AfsR/DnrI/RedD regulatory family.</text>
</comment>
<organism evidence="8 9">
    <name type="scientific">Actinokineospora fastidiosa</name>
    <dbReference type="NCBI Taxonomy" id="1816"/>
    <lineage>
        <taxon>Bacteria</taxon>
        <taxon>Bacillati</taxon>
        <taxon>Actinomycetota</taxon>
        <taxon>Actinomycetes</taxon>
        <taxon>Pseudonocardiales</taxon>
        <taxon>Pseudonocardiaceae</taxon>
        <taxon>Actinokineospora</taxon>
    </lineage>
</organism>
<dbReference type="InterPro" id="IPR036388">
    <property type="entry name" value="WH-like_DNA-bd_sf"/>
</dbReference>
<evidence type="ECO:0000256" key="1">
    <source>
        <dbReference type="ARBA" id="ARBA00005820"/>
    </source>
</evidence>
<sequence length="991" mass="108298">MGVLFRVLGPVEAVADGGPIDLGHARQQCVFVTLLVEANRVVSVDALLDRAWGAEPPLRGRDTLYSYLSRLRRVLPEDEVTVERRRGGYALIVDPDAVDLHRFRALVCRARAADGATALFDEALGLWRGEPFGALDTPWLAGLRETLARERFTAMLDRNDAALAEGEHAAVLPDLLVAAAEHPLDERLACQLMLALCRAGRQAEALGHFEQVRGLLAEELGVDPGPELRALHESMLRGEIGAPARVVARTRRNDLPGDLADFTGRTAELEELLAAIPDDPAGTAMVIETIDGMAGIGKTSLAVHVAHRLAARYPDGQLFVDLRGHVPDGMATDPMHALETLLRAIDVPADRIPPDQAERSALWRAEVADRRMLVVLDDAADSAQVRPLLPGGAGCLTLITSRRSLIDLPAARVLSLDVLPTADAVALFGRIVGAERAEREPDAVAEVVRLCGRLPLAIRVAAGRLRSRPTWSVRHLADRLALGHQRLSELDADDRGVAAMFELSYRQLPPDQGRLYRLLGISPCPDFDVHAAAALAGARPEDADRMLEALVDVHLLAEPAPGRYRFHDLLRHHAGALARQSIPEPELTAALTRLFDYHLHTAAAATEHLGPHAHPVEPTRPPDHAPALADRAAALSWLDSERANLAEVVRHAAEHEWHKHAWQLPMALWRFYFQRGHLHDWITTHHLAMTAATALGDRSAQAVTLKALGTAQWQARRFPEALEHYQRALDLYRAIGDQRGEAAVLGNMGLIFYQTDRYPEAIEHHRRDLDLCLALGDRRGEATTLSNLGLAYERIGRYPEALDHCARALALIRELGDRWLEGATLIHIGIIHTRMGDHAEATAAQQTALALMRDLGDREREGQVLANLGMVHNALGDHDTALAHLRQALAIAREVGDRCEECTVLNDLGTVHLAVGDPEEALAAHRAALDLALAIPDRYQQGRAHHGIGAALGRDDRAHWRRALEIYADLGVPEADEVRAALSAGTVSIEE</sequence>
<dbReference type="RefSeq" id="WP_189214341.1">
    <property type="nucleotide sequence ID" value="NZ_BMRB01000012.1"/>
</dbReference>
<comment type="caution">
    <text evidence="8">The sequence shown here is derived from an EMBL/GenBank/DDBJ whole genome shotgun (WGS) entry which is preliminary data.</text>
</comment>
<evidence type="ECO:0000256" key="2">
    <source>
        <dbReference type="ARBA" id="ARBA00023015"/>
    </source>
</evidence>
<dbReference type="InterPro" id="IPR011990">
    <property type="entry name" value="TPR-like_helical_dom_sf"/>
</dbReference>
<evidence type="ECO:0000256" key="3">
    <source>
        <dbReference type="ARBA" id="ARBA00023125"/>
    </source>
</evidence>